<dbReference type="OrthoDB" id="2050153at2"/>
<feature type="region of interest" description="Disordered" evidence="1">
    <location>
        <begin position="226"/>
        <end position="287"/>
    </location>
</feature>
<reference evidence="4 5" key="1">
    <citation type="submission" date="2016-04" db="EMBL/GenBank/DDBJ databases">
        <title>Draft genome sequence of Aeribacillus pallidus 8m3 from petroleum reservoir.</title>
        <authorList>
            <person name="Poltaraus A.B."/>
            <person name="Nazina T.N."/>
            <person name="Tourova T.P."/>
            <person name="Malakho S.M."/>
            <person name="Korshunova A.V."/>
            <person name="Sokolova D.S."/>
        </authorList>
    </citation>
    <scope>NUCLEOTIDE SEQUENCE [LARGE SCALE GENOMIC DNA]</scope>
    <source>
        <strain evidence="4 5">8m3</strain>
    </source>
</reference>
<dbReference type="PANTHER" id="PTHR21666:SF291">
    <property type="entry name" value="STAGE II SPORULATION PROTEIN Q"/>
    <property type="match status" value="1"/>
</dbReference>
<evidence type="ECO:0000256" key="2">
    <source>
        <dbReference type="SAM" id="Phobius"/>
    </source>
</evidence>
<dbReference type="AlphaFoldDB" id="A0A165WRG3"/>
<dbReference type="RefSeq" id="WP_063389005.1">
    <property type="nucleotide sequence ID" value="NZ_LWBR01000058.1"/>
</dbReference>
<keyword evidence="5" id="KW-1185">Reference proteome</keyword>
<dbReference type="GO" id="GO:0004222">
    <property type="term" value="F:metalloendopeptidase activity"/>
    <property type="evidence" value="ECO:0007669"/>
    <property type="project" value="TreeGrafter"/>
</dbReference>
<dbReference type="SUPFAM" id="SSF51261">
    <property type="entry name" value="Duplicated hybrid motif"/>
    <property type="match status" value="1"/>
</dbReference>
<feature type="domain" description="M23ase beta-sheet core" evidence="3">
    <location>
        <begin position="118"/>
        <end position="216"/>
    </location>
</feature>
<dbReference type="STRING" id="33936.AZI98_14640"/>
<dbReference type="InterPro" id="IPR050570">
    <property type="entry name" value="Cell_wall_metabolism_enzyme"/>
</dbReference>
<dbReference type="Gene3D" id="2.70.70.10">
    <property type="entry name" value="Glucose Permease (Domain IIA)"/>
    <property type="match status" value="1"/>
</dbReference>
<name>A0A165WRG3_9BACI</name>
<proteinExistence type="predicted"/>
<feature type="compositionally biased region" description="Basic and acidic residues" evidence="1">
    <location>
        <begin position="269"/>
        <end position="281"/>
    </location>
</feature>
<evidence type="ECO:0000313" key="5">
    <source>
        <dbReference type="Proteomes" id="UP000076476"/>
    </source>
</evidence>
<gene>
    <name evidence="4" type="ORF">AZI98_14640</name>
</gene>
<keyword evidence="2" id="KW-0472">Membrane</keyword>
<sequence length="287" mass="31920">MREEEKKRTSQGSKFQQFFRKKWVFPAIYLVSAAVILTAVLWYQAIRNNDANDLSTDDGTDVSYNEDQSVEVNQSVENFKMPAIDPDAVKVVTNFYDFNASEKEQETALVFHNNTYHPNQGIDIASNDGKAFEVTASLSGTVAKAEKDSLLGYVVEIEHENGVKTIYQSLADTKVQAGDKVKQGEIIGQAGKNQFNKDAGVHVHFEIRKDGKAYNPLNYMDEPLTSLTEKSVEEPSDGAAQKEENKDGEEATSDETAPSDETQPDEEQSQSKENSEQEKSDNSTTKP</sequence>
<protein>
    <submittedName>
        <fullName evidence="4">Peptidase M23</fullName>
    </submittedName>
</protein>
<dbReference type="CDD" id="cd12797">
    <property type="entry name" value="M23_peptidase"/>
    <property type="match status" value="1"/>
</dbReference>
<dbReference type="Proteomes" id="UP000076476">
    <property type="component" value="Unassembled WGS sequence"/>
</dbReference>
<organism evidence="4 5">
    <name type="scientific">Aeribacillus pallidus</name>
    <dbReference type="NCBI Taxonomy" id="33936"/>
    <lineage>
        <taxon>Bacteria</taxon>
        <taxon>Bacillati</taxon>
        <taxon>Bacillota</taxon>
        <taxon>Bacilli</taxon>
        <taxon>Bacillales</taxon>
        <taxon>Bacillaceae</taxon>
        <taxon>Aeribacillus</taxon>
    </lineage>
</organism>
<comment type="caution">
    <text evidence="4">The sequence shown here is derived from an EMBL/GenBank/DDBJ whole genome shotgun (WGS) entry which is preliminary data.</text>
</comment>
<keyword evidence="2" id="KW-1133">Transmembrane helix</keyword>
<dbReference type="InterPro" id="IPR016047">
    <property type="entry name" value="M23ase_b-sheet_dom"/>
</dbReference>
<evidence type="ECO:0000256" key="1">
    <source>
        <dbReference type="SAM" id="MobiDB-lite"/>
    </source>
</evidence>
<evidence type="ECO:0000259" key="3">
    <source>
        <dbReference type="Pfam" id="PF01551"/>
    </source>
</evidence>
<evidence type="ECO:0000313" key="4">
    <source>
        <dbReference type="EMBL" id="KZN95240.1"/>
    </source>
</evidence>
<keyword evidence="2" id="KW-0812">Transmembrane</keyword>
<accession>A0A165WRG3</accession>
<dbReference type="PANTHER" id="PTHR21666">
    <property type="entry name" value="PEPTIDASE-RELATED"/>
    <property type="match status" value="1"/>
</dbReference>
<feature type="compositionally biased region" description="Basic and acidic residues" evidence="1">
    <location>
        <begin position="240"/>
        <end position="249"/>
    </location>
</feature>
<dbReference type="InterPro" id="IPR011055">
    <property type="entry name" value="Dup_hybrid_motif"/>
</dbReference>
<dbReference type="EMBL" id="LWBR01000058">
    <property type="protein sequence ID" value="KZN95240.1"/>
    <property type="molecule type" value="Genomic_DNA"/>
</dbReference>
<feature type="transmembrane region" description="Helical" evidence="2">
    <location>
        <begin position="23"/>
        <end position="43"/>
    </location>
</feature>
<dbReference type="Pfam" id="PF01551">
    <property type="entry name" value="Peptidase_M23"/>
    <property type="match status" value="1"/>
</dbReference>